<gene>
    <name evidence="3" type="ORF">Mal48_03720</name>
</gene>
<proteinExistence type="predicted"/>
<evidence type="ECO:0000313" key="4">
    <source>
        <dbReference type="Proteomes" id="UP000315724"/>
    </source>
</evidence>
<dbReference type="GO" id="GO:0051607">
    <property type="term" value="P:defense response to virus"/>
    <property type="evidence" value="ECO:0007669"/>
    <property type="project" value="UniProtKB-KW"/>
</dbReference>
<sequence>MKTMLYGLLAESPIHPGAGQSTGFVDLPVAREAATDYPVIVGSGMKGALLGMARDHDWDESQRNDVFGKHDNAGGLLVSDARLLLLPVRSLTSSYMWLTCPHLIDRYDRDRKRTLDSDDQLQSIVLEDVAEQPPQYLGPDVGELFLEERQFARAGDLPDGLIETLIPLFAHDKASARLSKQLVVVSDDSFTWFARYGLPVNARNILNEKNKTSKNLWYEETLPPDSLFYCLLAERSAGALGKVNELFGKRPYIQVGGNETIGHGWFALSAPQEGGTQ</sequence>
<dbReference type="InterPro" id="IPR013410">
    <property type="entry name" value="CRISPR-assoc_RAMP_Cmr4"/>
</dbReference>
<protein>
    <submittedName>
        <fullName evidence="3">RAMP superfamily protein</fullName>
    </submittedName>
</protein>
<organism evidence="3 4">
    <name type="scientific">Thalassoglobus polymorphus</name>
    <dbReference type="NCBI Taxonomy" id="2527994"/>
    <lineage>
        <taxon>Bacteria</taxon>
        <taxon>Pseudomonadati</taxon>
        <taxon>Planctomycetota</taxon>
        <taxon>Planctomycetia</taxon>
        <taxon>Planctomycetales</taxon>
        <taxon>Planctomycetaceae</taxon>
        <taxon>Thalassoglobus</taxon>
    </lineage>
</organism>
<reference evidence="3 4" key="1">
    <citation type="submission" date="2019-02" db="EMBL/GenBank/DDBJ databases">
        <title>Deep-cultivation of Planctomycetes and their phenomic and genomic characterization uncovers novel biology.</title>
        <authorList>
            <person name="Wiegand S."/>
            <person name="Jogler M."/>
            <person name="Boedeker C."/>
            <person name="Pinto D."/>
            <person name="Vollmers J."/>
            <person name="Rivas-Marin E."/>
            <person name="Kohn T."/>
            <person name="Peeters S.H."/>
            <person name="Heuer A."/>
            <person name="Rast P."/>
            <person name="Oberbeckmann S."/>
            <person name="Bunk B."/>
            <person name="Jeske O."/>
            <person name="Meyerdierks A."/>
            <person name="Storesund J.E."/>
            <person name="Kallscheuer N."/>
            <person name="Luecker S."/>
            <person name="Lage O.M."/>
            <person name="Pohl T."/>
            <person name="Merkel B.J."/>
            <person name="Hornburger P."/>
            <person name="Mueller R.-W."/>
            <person name="Bruemmer F."/>
            <person name="Labrenz M."/>
            <person name="Spormann A.M."/>
            <person name="Op den Camp H."/>
            <person name="Overmann J."/>
            <person name="Amann R."/>
            <person name="Jetten M.S.M."/>
            <person name="Mascher T."/>
            <person name="Medema M.H."/>
            <person name="Devos D.P."/>
            <person name="Kaster A.-K."/>
            <person name="Ovreas L."/>
            <person name="Rohde M."/>
            <person name="Galperin M.Y."/>
            <person name="Jogler C."/>
        </authorList>
    </citation>
    <scope>NUCLEOTIDE SEQUENCE [LARGE SCALE GENOMIC DNA]</scope>
    <source>
        <strain evidence="3 4">Mal48</strain>
    </source>
</reference>
<name>A0A517QHN6_9PLAN</name>
<dbReference type="OrthoDB" id="9789361at2"/>
<dbReference type="Proteomes" id="UP000315724">
    <property type="component" value="Chromosome"/>
</dbReference>
<dbReference type="NCBIfam" id="TIGR02580">
    <property type="entry name" value="cas_RAMP_Cmr4"/>
    <property type="match status" value="1"/>
</dbReference>
<keyword evidence="1" id="KW-0051">Antiviral defense</keyword>
<evidence type="ECO:0000256" key="1">
    <source>
        <dbReference type="ARBA" id="ARBA00023118"/>
    </source>
</evidence>
<dbReference type="RefSeq" id="WP_145195502.1">
    <property type="nucleotide sequence ID" value="NZ_CP036267.1"/>
</dbReference>
<dbReference type="InterPro" id="IPR005537">
    <property type="entry name" value="RAMP_III_fam"/>
</dbReference>
<feature type="domain" description="CRISPR type III-associated protein" evidence="2">
    <location>
        <begin position="10"/>
        <end position="266"/>
    </location>
</feature>
<dbReference type="Pfam" id="PF03787">
    <property type="entry name" value="RAMPs"/>
    <property type="match status" value="1"/>
</dbReference>
<keyword evidence="4" id="KW-1185">Reference proteome</keyword>
<dbReference type="PANTHER" id="PTHR36700">
    <property type="entry name" value="CRISPR SYSTEM CMR SUBUNIT CMR4"/>
    <property type="match status" value="1"/>
</dbReference>
<dbReference type="PANTHER" id="PTHR36700:SF1">
    <property type="entry name" value="CRISPR SYSTEM CMR SUBUNIT CMR4"/>
    <property type="match status" value="1"/>
</dbReference>
<dbReference type="EMBL" id="CP036267">
    <property type="protein sequence ID" value="QDT31141.1"/>
    <property type="molecule type" value="Genomic_DNA"/>
</dbReference>
<evidence type="ECO:0000313" key="3">
    <source>
        <dbReference type="EMBL" id="QDT31141.1"/>
    </source>
</evidence>
<evidence type="ECO:0000259" key="2">
    <source>
        <dbReference type="Pfam" id="PF03787"/>
    </source>
</evidence>
<dbReference type="AlphaFoldDB" id="A0A517QHN6"/>
<dbReference type="KEGG" id="tpol:Mal48_03720"/>
<accession>A0A517QHN6</accession>